<dbReference type="Proteomes" id="UP000601435">
    <property type="component" value="Unassembled WGS sequence"/>
</dbReference>
<feature type="non-terminal residue" evidence="1">
    <location>
        <position position="70"/>
    </location>
</feature>
<evidence type="ECO:0000313" key="2">
    <source>
        <dbReference type="Proteomes" id="UP000601435"/>
    </source>
</evidence>
<protein>
    <submittedName>
        <fullName evidence="1">APUM5 protein</fullName>
    </submittedName>
</protein>
<gene>
    <name evidence="1" type="primary">APUM5</name>
    <name evidence="1" type="ORF">SNEC2469_LOCUS25472</name>
</gene>
<dbReference type="EMBL" id="CAJNJA010050287">
    <property type="protein sequence ID" value="CAE7840765.1"/>
    <property type="molecule type" value="Genomic_DNA"/>
</dbReference>
<name>A0A812ZWU0_9DINO</name>
<organism evidence="1 2">
    <name type="scientific">Symbiodinium necroappetens</name>
    <dbReference type="NCBI Taxonomy" id="1628268"/>
    <lineage>
        <taxon>Eukaryota</taxon>
        <taxon>Sar</taxon>
        <taxon>Alveolata</taxon>
        <taxon>Dinophyceae</taxon>
        <taxon>Suessiales</taxon>
        <taxon>Symbiodiniaceae</taxon>
        <taxon>Symbiodinium</taxon>
    </lineage>
</organism>
<evidence type="ECO:0000313" key="1">
    <source>
        <dbReference type="EMBL" id="CAE7840765.1"/>
    </source>
</evidence>
<accession>A0A812ZWU0</accession>
<dbReference type="AlphaFoldDB" id="A0A812ZWU0"/>
<keyword evidence="2" id="KW-1185">Reference proteome</keyword>
<dbReference type="OrthoDB" id="10454276at2759"/>
<comment type="caution">
    <text evidence="1">The sequence shown here is derived from an EMBL/GenBank/DDBJ whole genome shotgun (WGS) entry which is preliminary data.</text>
</comment>
<proteinExistence type="predicted"/>
<sequence>MGLHLPGLDDYFIRMVGLPSFLDADCCFRVLRSLQSEEDCLSLVLAIYKNLEQAHGCSMNAVDMSLVFQE</sequence>
<reference evidence="1" key="1">
    <citation type="submission" date="2021-02" db="EMBL/GenBank/DDBJ databases">
        <authorList>
            <person name="Dougan E. K."/>
            <person name="Rhodes N."/>
            <person name="Thang M."/>
            <person name="Chan C."/>
        </authorList>
    </citation>
    <scope>NUCLEOTIDE SEQUENCE</scope>
</reference>